<organism evidence="4 5">
    <name type="scientific">Manihot esculenta</name>
    <name type="common">Cassava</name>
    <name type="synonym">Jatropha manihot</name>
    <dbReference type="NCBI Taxonomy" id="3983"/>
    <lineage>
        <taxon>Eukaryota</taxon>
        <taxon>Viridiplantae</taxon>
        <taxon>Streptophyta</taxon>
        <taxon>Embryophyta</taxon>
        <taxon>Tracheophyta</taxon>
        <taxon>Spermatophyta</taxon>
        <taxon>Magnoliopsida</taxon>
        <taxon>eudicotyledons</taxon>
        <taxon>Gunneridae</taxon>
        <taxon>Pentapetalae</taxon>
        <taxon>rosids</taxon>
        <taxon>fabids</taxon>
        <taxon>Malpighiales</taxon>
        <taxon>Euphorbiaceae</taxon>
        <taxon>Crotonoideae</taxon>
        <taxon>Manihoteae</taxon>
        <taxon>Manihot</taxon>
    </lineage>
</organism>
<dbReference type="Gramene" id="Manes.15G052100.1.v8.1">
    <property type="protein sequence ID" value="Manes.15G052100.1.v8.1.CDS"/>
    <property type="gene ID" value="Manes.15G052100.v8.1"/>
</dbReference>
<dbReference type="AlphaFoldDB" id="A0A2C9UDB5"/>
<keyword evidence="2" id="KW-0732">Signal</keyword>
<dbReference type="PANTHER" id="PTHR37735">
    <property type="entry name" value="OS08G0567000 PROTEIN"/>
    <property type="match status" value="1"/>
</dbReference>
<reference evidence="5" key="1">
    <citation type="journal article" date="2016" name="Nat. Biotechnol.">
        <title>Sequencing wild and cultivated cassava and related species reveals extensive interspecific hybridization and genetic diversity.</title>
        <authorList>
            <person name="Bredeson J.V."/>
            <person name="Lyons J.B."/>
            <person name="Prochnik S.E."/>
            <person name="Wu G.A."/>
            <person name="Ha C.M."/>
            <person name="Edsinger-Gonzales E."/>
            <person name="Grimwood J."/>
            <person name="Schmutz J."/>
            <person name="Rabbi I.Y."/>
            <person name="Egesi C."/>
            <person name="Nauluvula P."/>
            <person name="Lebot V."/>
            <person name="Ndunguru J."/>
            <person name="Mkamilo G."/>
            <person name="Bart R.S."/>
            <person name="Setter T.L."/>
            <person name="Gleadow R.M."/>
            <person name="Kulakow P."/>
            <person name="Ferguson M.E."/>
            <person name="Rounsley S."/>
            <person name="Rokhsar D.S."/>
        </authorList>
    </citation>
    <scope>NUCLEOTIDE SEQUENCE [LARGE SCALE GENOMIC DNA]</scope>
    <source>
        <strain evidence="5">cv. AM560-2</strain>
    </source>
</reference>
<protein>
    <recommendedName>
        <fullName evidence="3">DUF7794 domain-containing protein</fullName>
    </recommendedName>
</protein>
<proteinExistence type="predicted"/>
<keyword evidence="1" id="KW-0472">Membrane</keyword>
<dbReference type="OMA" id="ECNAACI"/>
<dbReference type="Pfam" id="PF25070">
    <property type="entry name" value="DUF7794"/>
    <property type="match status" value="1"/>
</dbReference>
<keyword evidence="1" id="KW-1133">Transmembrane helix</keyword>
<dbReference type="OrthoDB" id="1928130at2759"/>
<dbReference type="EMBL" id="CM004401">
    <property type="protein sequence ID" value="OAY28237.1"/>
    <property type="molecule type" value="Genomic_DNA"/>
</dbReference>
<sequence length="378" mass="41132">MHLSTMDHHIRSFFRLLIVSSILGSVARADSSGSVFFIDGQNRQYLRTSPSNDVLQSHLMSPLEVGAAVSVLLGFAPLTTLSAAGSSKLNEVLMPNPFDRPRAVFMLEVTGVNDLVAPANSMFSNALRSKVILDSKKAQIELPDEEVSVVSLDEKLSDCNDEELSSLASWLGGSYTIDNLEPRNGKLIIPLASGSNMILYVSKKADEEFIGSLLALLRNSRRAIEMHEDLSQAIQGPAELIIGRFDGIKALQEQYGHEVVKQGLELLLATLSKLLDSYQAAYRGQIVGVIICTEISSPESGTMLNVIMTSRPSARWLAEKEGSNATNATTIAEIALVRKTLAWVTGIILLISTLLGIHLLLNMPLTRDTLLYANVKLD</sequence>
<feature type="chain" id="PRO_5012994022" description="DUF7794 domain-containing protein" evidence="2">
    <location>
        <begin position="30"/>
        <end position="378"/>
    </location>
</feature>
<evidence type="ECO:0000313" key="5">
    <source>
        <dbReference type="Proteomes" id="UP000091857"/>
    </source>
</evidence>
<dbReference type="InterPro" id="IPR056696">
    <property type="entry name" value="DUF7794"/>
</dbReference>
<dbReference type="STRING" id="3983.A0A2C9UDB5"/>
<evidence type="ECO:0000259" key="3">
    <source>
        <dbReference type="Pfam" id="PF25070"/>
    </source>
</evidence>
<gene>
    <name evidence="4" type="ORF">MANES_15G052100v8</name>
</gene>
<evidence type="ECO:0000256" key="1">
    <source>
        <dbReference type="SAM" id="Phobius"/>
    </source>
</evidence>
<feature type="transmembrane region" description="Helical" evidence="1">
    <location>
        <begin position="341"/>
        <end position="361"/>
    </location>
</feature>
<keyword evidence="5" id="KW-1185">Reference proteome</keyword>
<feature type="domain" description="DUF7794" evidence="3">
    <location>
        <begin position="32"/>
        <end position="294"/>
    </location>
</feature>
<evidence type="ECO:0000256" key="2">
    <source>
        <dbReference type="SAM" id="SignalP"/>
    </source>
</evidence>
<keyword evidence="1" id="KW-0812">Transmembrane</keyword>
<evidence type="ECO:0000313" key="4">
    <source>
        <dbReference type="EMBL" id="OAY28237.1"/>
    </source>
</evidence>
<dbReference type="Proteomes" id="UP000091857">
    <property type="component" value="Chromosome 15"/>
</dbReference>
<dbReference type="PANTHER" id="PTHR37735:SF1">
    <property type="entry name" value="OS08G0567000 PROTEIN"/>
    <property type="match status" value="1"/>
</dbReference>
<accession>A0A2C9UDB5</accession>
<feature type="signal peptide" evidence="2">
    <location>
        <begin position="1"/>
        <end position="29"/>
    </location>
</feature>
<name>A0A2C9UDB5_MANES</name>
<comment type="caution">
    <text evidence="4">The sequence shown here is derived from an EMBL/GenBank/DDBJ whole genome shotgun (WGS) entry which is preliminary data.</text>
</comment>